<dbReference type="InterPro" id="IPR036412">
    <property type="entry name" value="HAD-like_sf"/>
</dbReference>
<evidence type="ECO:0000313" key="2">
    <source>
        <dbReference type="Proteomes" id="UP000318297"/>
    </source>
</evidence>
<gene>
    <name evidence="1" type="ORF">BKA23_2471</name>
</gene>
<name>A0A561E3E5_9MICO</name>
<dbReference type="CDD" id="cd02603">
    <property type="entry name" value="HAD_sEH-N_like"/>
    <property type="match status" value="1"/>
</dbReference>
<dbReference type="InterPro" id="IPR023214">
    <property type="entry name" value="HAD_sf"/>
</dbReference>
<dbReference type="SFLD" id="SFLDG01129">
    <property type="entry name" value="C1.5:_HAD__Beta-PGM__Phosphata"/>
    <property type="match status" value="1"/>
</dbReference>
<organism evidence="1 2">
    <name type="scientific">Rudaeicoccus suwonensis</name>
    <dbReference type="NCBI Taxonomy" id="657409"/>
    <lineage>
        <taxon>Bacteria</taxon>
        <taxon>Bacillati</taxon>
        <taxon>Actinomycetota</taxon>
        <taxon>Actinomycetes</taxon>
        <taxon>Micrococcales</taxon>
        <taxon>Dermacoccaceae</taxon>
        <taxon>Rudaeicoccus</taxon>
    </lineage>
</organism>
<dbReference type="RefSeq" id="WP_170226502.1">
    <property type="nucleotide sequence ID" value="NZ_VIVQ01000002.1"/>
</dbReference>
<dbReference type="GO" id="GO:0016787">
    <property type="term" value="F:hydrolase activity"/>
    <property type="evidence" value="ECO:0007669"/>
    <property type="project" value="UniProtKB-KW"/>
</dbReference>
<dbReference type="PRINTS" id="PR00413">
    <property type="entry name" value="HADHALOGNASE"/>
</dbReference>
<dbReference type="Proteomes" id="UP000318297">
    <property type="component" value="Unassembled WGS sequence"/>
</dbReference>
<dbReference type="PANTHER" id="PTHR43611">
    <property type="entry name" value="ALPHA-D-GLUCOSE 1-PHOSPHATE PHOSPHATASE"/>
    <property type="match status" value="1"/>
</dbReference>
<dbReference type="Pfam" id="PF00702">
    <property type="entry name" value="Hydrolase"/>
    <property type="match status" value="1"/>
</dbReference>
<proteinExistence type="predicted"/>
<dbReference type="SUPFAM" id="SSF56784">
    <property type="entry name" value="HAD-like"/>
    <property type="match status" value="1"/>
</dbReference>
<dbReference type="Gene3D" id="3.40.50.1000">
    <property type="entry name" value="HAD superfamily/HAD-like"/>
    <property type="match status" value="1"/>
</dbReference>
<keyword evidence="2" id="KW-1185">Reference proteome</keyword>
<dbReference type="EMBL" id="VIVQ01000002">
    <property type="protein sequence ID" value="TWE10119.1"/>
    <property type="molecule type" value="Genomic_DNA"/>
</dbReference>
<evidence type="ECO:0000313" key="1">
    <source>
        <dbReference type="EMBL" id="TWE10119.1"/>
    </source>
</evidence>
<dbReference type="PANTHER" id="PTHR43611:SF3">
    <property type="entry name" value="FLAVIN MONONUCLEOTIDE HYDROLASE 1, CHLOROPLATIC"/>
    <property type="match status" value="1"/>
</dbReference>
<comment type="caution">
    <text evidence="1">The sequence shown here is derived from an EMBL/GenBank/DDBJ whole genome shotgun (WGS) entry which is preliminary data.</text>
</comment>
<protein>
    <submittedName>
        <fullName evidence="1">Putative hydrolase of the HAD superfamily</fullName>
    </submittedName>
</protein>
<dbReference type="NCBIfam" id="TIGR01509">
    <property type="entry name" value="HAD-SF-IA-v3"/>
    <property type="match status" value="1"/>
</dbReference>
<keyword evidence="1" id="KW-0378">Hydrolase</keyword>
<accession>A0A561E3E5</accession>
<dbReference type="AlphaFoldDB" id="A0A561E3E5"/>
<sequence>MTQRASSGCGCDHDAMITVVLFDLDGVVRHFDPRHVVAIEQRHDLPRGAIEAVAFSSPLIDEVTTGRVSRQQWIQRIGERLGKPVAAQDWGAQPFVADGALLALADELRAAGRTTAILTNGTDTISAESETLGLPEHFDHIFNSADIGYAKPDQRAFEHVLRALDVAADAVFFTDDSEAKLAGATSLGMTTQLFTDVVSLRNALRESGVPVATARRTTRSFEQ</sequence>
<reference evidence="1 2" key="1">
    <citation type="submission" date="2019-06" db="EMBL/GenBank/DDBJ databases">
        <title>Sequencing the genomes of 1000 actinobacteria strains.</title>
        <authorList>
            <person name="Klenk H.-P."/>
        </authorList>
    </citation>
    <scope>NUCLEOTIDE SEQUENCE [LARGE SCALE GENOMIC DNA]</scope>
    <source>
        <strain evidence="1 2">DSM 19560</strain>
    </source>
</reference>
<dbReference type="SFLD" id="SFLDS00003">
    <property type="entry name" value="Haloacid_Dehalogenase"/>
    <property type="match status" value="1"/>
</dbReference>
<dbReference type="InterPro" id="IPR006439">
    <property type="entry name" value="HAD-SF_hydro_IA"/>
</dbReference>